<dbReference type="InterPro" id="IPR004589">
    <property type="entry name" value="DNA_helicase_ATP-dep_RecQ"/>
</dbReference>
<evidence type="ECO:0000256" key="9">
    <source>
        <dbReference type="ARBA" id="ARBA00022833"/>
    </source>
</evidence>
<evidence type="ECO:0000313" key="22">
    <source>
        <dbReference type="Proteomes" id="UP000002257"/>
    </source>
</evidence>
<dbReference type="GO" id="GO:0043138">
    <property type="term" value="F:3'-5' DNA helicase activity"/>
    <property type="evidence" value="ECO:0007669"/>
    <property type="project" value="UniProtKB-EC"/>
</dbReference>
<dbReference type="AlphaFoldDB" id="B8EJJ5"/>
<proteinExistence type="inferred from homology"/>
<evidence type="ECO:0000256" key="6">
    <source>
        <dbReference type="ARBA" id="ARBA00022763"/>
    </source>
</evidence>
<dbReference type="STRING" id="395965.Msil_0015"/>
<feature type="domain" description="HRDC" evidence="18">
    <location>
        <begin position="579"/>
        <end position="656"/>
    </location>
</feature>
<dbReference type="SMART" id="SM00341">
    <property type="entry name" value="HRDC"/>
    <property type="match status" value="1"/>
</dbReference>
<dbReference type="Gene3D" id="3.40.50.300">
    <property type="entry name" value="P-loop containing nucleotide triphosphate hydrolases"/>
    <property type="match status" value="2"/>
</dbReference>
<dbReference type="InterPro" id="IPR001650">
    <property type="entry name" value="Helicase_C-like"/>
</dbReference>
<evidence type="ECO:0000259" key="18">
    <source>
        <dbReference type="PROSITE" id="PS50967"/>
    </source>
</evidence>
<dbReference type="PROSITE" id="PS51194">
    <property type="entry name" value="HELICASE_CTER"/>
    <property type="match status" value="1"/>
</dbReference>
<dbReference type="SUPFAM" id="SSF52540">
    <property type="entry name" value="P-loop containing nucleoside triphosphate hydrolases"/>
    <property type="match status" value="2"/>
</dbReference>
<accession>B8EJJ5</accession>
<dbReference type="Gene3D" id="1.10.150.80">
    <property type="entry name" value="HRDC domain"/>
    <property type="match status" value="1"/>
</dbReference>
<comment type="similarity">
    <text evidence="3">Belongs to the helicase family. RecQ subfamily.</text>
</comment>
<keyword evidence="7" id="KW-0378">Hydrolase</keyword>
<dbReference type="GO" id="GO:0003677">
    <property type="term" value="F:DNA binding"/>
    <property type="evidence" value="ECO:0007669"/>
    <property type="project" value="UniProtKB-KW"/>
</dbReference>
<evidence type="ECO:0000256" key="10">
    <source>
        <dbReference type="ARBA" id="ARBA00022840"/>
    </source>
</evidence>
<evidence type="ECO:0000256" key="3">
    <source>
        <dbReference type="ARBA" id="ARBA00005446"/>
    </source>
</evidence>
<evidence type="ECO:0000259" key="20">
    <source>
        <dbReference type="PROSITE" id="PS51194"/>
    </source>
</evidence>
<dbReference type="InterPro" id="IPR014001">
    <property type="entry name" value="Helicase_ATP-bd"/>
</dbReference>
<dbReference type="Proteomes" id="UP000002257">
    <property type="component" value="Chromosome"/>
</dbReference>
<protein>
    <recommendedName>
        <fullName evidence="16">DNA helicase RecQ</fullName>
        <ecNumber evidence="16">5.6.2.4</ecNumber>
    </recommendedName>
</protein>
<dbReference type="GO" id="GO:0016787">
    <property type="term" value="F:hydrolase activity"/>
    <property type="evidence" value="ECO:0007669"/>
    <property type="project" value="UniProtKB-KW"/>
</dbReference>
<comment type="catalytic activity">
    <reaction evidence="15">
        <text>Couples ATP hydrolysis with the unwinding of duplex DNA by translocating in the 3'-5' direction.</text>
        <dbReference type="EC" id="5.6.2.4"/>
    </reaction>
</comment>
<dbReference type="Gene3D" id="1.10.10.10">
    <property type="entry name" value="Winged helix-like DNA-binding domain superfamily/Winged helix DNA-binding domain"/>
    <property type="match status" value="1"/>
</dbReference>
<dbReference type="EMBL" id="CP001280">
    <property type="protein sequence ID" value="ACK48998.1"/>
    <property type="molecule type" value="Genomic_DNA"/>
</dbReference>
<feature type="domain" description="Helicase ATP-binding" evidence="19">
    <location>
        <begin position="47"/>
        <end position="220"/>
    </location>
</feature>
<dbReference type="NCBIfam" id="TIGR01389">
    <property type="entry name" value="recQ"/>
    <property type="match status" value="1"/>
</dbReference>
<dbReference type="GO" id="GO:0006310">
    <property type="term" value="P:DNA recombination"/>
    <property type="evidence" value="ECO:0007669"/>
    <property type="project" value="UniProtKB-UniRule"/>
</dbReference>
<sequence length="656" mass="70789">MQASDARTPAAPSTNKVEASGRSGEARDALKRFFGFDDFRPGQREVLDAALAGQNILAVMPTGSGKSLCYQLPALMRPGLTIVVSPLIALMRDQVQQLRERGIAAAALNSVNSSADNAEIEAGLRQRRYRLVYVAPERLARADTRALLREAGANVLAIDEAHCVSQWGHDFRPEYADLASVARAIAGGPDGALQLIAVTATADPPTRAEIIAKLFPSEPRVFIRSFDRPNIHLAMRRKANVVSQIATEIDRHRGHAGIVYCASRKGVEKLSETLRAAGVAALPYHAGLAPDIRSAHQDEFLHREGVVIVATIAFGMGIDKPNVRFVCHADLPQSVEAYYQEIGRAGRDGQPADALLLFGEADVRLRERQIAEGDAAPERKRLERRKLNALLALCETPRCRRSTLLAAFGEDSGPCGNCDICEGRWPFYNGVLAAKKALSAIHRTSGRFFYGHLTNLLIGNATAAIVRHGHDLLPTFGVGKEFTPAEWRSVFRQLQAAELIEQAADDRDRWIITPAGRDVLTGSAALELRAEIGLPSGRRVGVTQALKRIEAVAAEEAETDGQGVTPRAIRPPDAATDLTATQASLLSALKARRLELARAQKQPPFVIFHDSVLIAIAKARPASLGDLALIHGVGPTKLQRYGAAFLDVLAGDEGAS</sequence>
<dbReference type="InterPro" id="IPR027417">
    <property type="entry name" value="P-loop_NTPase"/>
</dbReference>
<evidence type="ECO:0000259" key="19">
    <source>
        <dbReference type="PROSITE" id="PS51192"/>
    </source>
</evidence>
<keyword evidence="12" id="KW-0233">DNA recombination</keyword>
<dbReference type="FunFam" id="3.40.50.300:FF:000156">
    <property type="entry name" value="ATP-dependent DNA helicase recQ"/>
    <property type="match status" value="1"/>
</dbReference>
<dbReference type="HOGENOM" id="CLU_001103_14_3_5"/>
<dbReference type="InterPro" id="IPR036388">
    <property type="entry name" value="WH-like_DNA-bd_sf"/>
</dbReference>
<keyword evidence="14" id="KW-0413">Isomerase</keyword>
<feature type="compositionally biased region" description="Polar residues" evidence="17">
    <location>
        <begin position="1"/>
        <end position="17"/>
    </location>
</feature>
<dbReference type="Pfam" id="PF09382">
    <property type="entry name" value="RQC"/>
    <property type="match status" value="1"/>
</dbReference>
<evidence type="ECO:0000256" key="5">
    <source>
        <dbReference type="ARBA" id="ARBA00022741"/>
    </source>
</evidence>
<comment type="cofactor">
    <cofactor evidence="1">
        <name>Mg(2+)</name>
        <dbReference type="ChEBI" id="CHEBI:18420"/>
    </cofactor>
</comment>
<dbReference type="GO" id="GO:0006260">
    <property type="term" value="P:DNA replication"/>
    <property type="evidence" value="ECO:0007669"/>
    <property type="project" value="InterPro"/>
</dbReference>
<evidence type="ECO:0000256" key="8">
    <source>
        <dbReference type="ARBA" id="ARBA00022806"/>
    </source>
</evidence>
<dbReference type="Pfam" id="PF16124">
    <property type="entry name" value="RecQ_Zn_bind"/>
    <property type="match status" value="1"/>
</dbReference>
<dbReference type="InterPro" id="IPR010997">
    <property type="entry name" value="HRDC-like_sf"/>
</dbReference>
<dbReference type="SMART" id="SM00490">
    <property type="entry name" value="HELICc"/>
    <property type="match status" value="1"/>
</dbReference>
<dbReference type="KEGG" id="msl:Msil_0015"/>
<dbReference type="GO" id="GO:0009378">
    <property type="term" value="F:four-way junction helicase activity"/>
    <property type="evidence" value="ECO:0007669"/>
    <property type="project" value="TreeGrafter"/>
</dbReference>
<name>B8EJJ5_METSB</name>
<dbReference type="FunFam" id="3.40.50.300:FF:001389">
    <property type="entry name" value="ATP-dependent DNA helicase RecQ"/>
    <property type="match status" value="1"/>
</dbReference>
<evidence type="ECO:0000256" key="16">
    <source>
        <dbReference type="NCBIfam" id="TIGR01389"/>
    </source>
</evidence>
<organism evidence="21 22">
    <name type="scientific">Methylocella silvestris (strain DSM 15510 / CIP 108128 / LMG 27833 / NCIMB 13906 / BL2)</name>
    <dbReference type="NCBI Taxonomy" id="395965"/>
    <lineage>
        <taxon>Bacteria</taxon>
        <taxon>Pseudomonadati</taxon>
        <taxon>Pseudomonadota</taxon>
        <taxon>Alphaproteobacteria</taxon>
        <taxon>Hyphomicrobiales</taxon>
        <taxon>Beijerinckiaceae</taxon>
        <taxon>Methylocella</taxon>
    </lineage>
</organism>
<keyword evidence="8 21" id="KW-0347">Helicase</keyword>
<evidence type="ECO:0000256" key="11">
    <source>
        <dbReference type="ARBA" id="ARBA00023125"/>
    </source>
</evidence>
<dbReference type="GO" id="GO:0009432">
    <property type="term" value="P:SOS response"/>
    <property type="evidence" value="ECO:0007669"/>
    <property type="project" value="UniProtKB-UniRule"/>
</dbReference>
<dbReference type="GO" id="GO:0005524">
    <property type="term" value="F:ATP binding"/>
    <property type="evidence" value="ECO:0007669"/>
    <property type="project" value="UniProtKB-KW"/>
</dbReference>
<dbReference type="Pfam" id="PF00271">
    <property type="entry name" value="Helicase_C"/>
    <property type="match status" value="1"/>
</dbReference>
<feature type="region of interest" description="Disordered" evidence="17">
    <location>
        <begin position="1"/>
        <end position="23"/>
    </location>
</feature>
<dbReference type="GO" id="GO:0030894">
    <property type="term" value="C:replisome"/>
    <property type="evidence" value="ECO:0007669"/>
    <property type="project" value="TreeGrafter"/>
</dbReference>
<dbReference type="Pfam" id="PF00270">
    <property type="entry name" value="DEAD"/>
    <property type="match status" value="1"/>
</dbReference>
<keyword evidence="11" id="KW-0238">DNA-binding</keyword>
<dbReference type="InterPro" id="IPR032284">
    <property type="entry name" value="RecQ_Zn-bd"/>
</dbReference>
<evidence type="ECO:0000256" key="2">
    <source>
        <dbReference type="ARBA" id="ARBA00001947"/>
    </source>
</evidence>
<evidence type="ECO:0000256" key="13">
    <source>
        <dbReference type="ARBA" id="ARBA00023204"/>
    </source>
</evidence>
<keyword evidence="5" id="KW-0547">Nucleotide-binding</keyword>
<evidence type="ECO:0000256" key="14">
    <source>
        <dbReference type="ARBA" id="ARBA00023235"/>
    </source>
</evidence>
<dbReference type="PROSITE" id="PS50967">
    <property type="entry name" value="HRDC"/>
    <property type="match status" value="1"/>
</dbReference>
<dbReference type="SMART" id="SM00487">
    <property type="entry name" value="DEXDc"/>
    <property type="match status" value="1"/>
</dbReference>
<dbReference type="GO" id="GO:0046872">
    <property type="term" value="F:metal ion binding"/>
    <property type="evidence" value="ECO:0007669"/>
    <property type="project" value="UniProtKB-KW"/>
</dbReference>
<dbReference type="Pfam" id="PF00570">
    <property type="entry name" value="HRDC"/>
    <property type="match status" value="1"/>
</dbReference>
<dbReference type="EC" id="5.6.2.4" evidence="16"/>
<evidence type="ECO:0000256" key="4">
    <source>
        <dbReference type="ARBA" id="ARBA00022723"/>
    </source>
</evidence>
<evidence type="ECO:0000256" key="1">
    <source>
        <dbReference type="ARBA" id="ARBA00001946"/>
    </source>
</evidence>
<dbReference type="InterPro" id="IPR002121">
    <property type="entry name" value="HRDC_dom"/>
</dbReference>
<keyword evidence="22" id="KW-1185">Reference proteome</keyword>
<evidence type="ECO:0000313" key="21">
    <source>
        <dbReference type="EMBL" id="ACK48998.1"/>
    </source>
</evidence>
<dbReference type="OrthoDB" id="9760034at2"/>
<dbReference type="NCBIfam" id="TIGR00614">
    <property type="entry name" value="recQ_fam"/>
    <property type="match status" value="1"/>
</dbReference>
<feature type="domain" description="Helicase C-terminal" evidence="20">
    <location>
        <begin position="241"/>
        <end position="388"/>
    </location>
</feature>
<dbReference type="SMART" id="SM00956">
    <property type="entry name" value="RQC"/>
    <property type="match status" value="1"/>
</dbReference>
<keyword evidence="13" id="KW-0234">DNA repair</keyword>
<dbReference type="InterPro" id="IPR011545">
    <property type="entry name" value="DEAD/DEAH_box_helicase_dom"/>
</dbReference>
<keyword evidence="6" id="KW-0227">DNA damage</keyword>
<evidence type="ECO:0000256" key="7">
    <source>
        <dbReference type="ARBA" id="ARBA00022801"/>
    </source>
</evidence>
<dbReference type="PANTHER" id="PTHR13710">
    <property type="entry name" value="DNA HELICASE RECQ FAMILY MEMBER"/>
    <property type="match status" value="1"/>
</dbReference>
<dbReference type="GO" id="GO:0043590">
    <property type="term" value="C:bacterial nucleoid"/>
    <property type="evidence" value="ECO:0007669"/>
    <property type="project" value="TreeGrafter"/>
</dbReference>
<dbReference type="InterPro" id="IPR044876">
    <property type="entry name" value="HRDC_dom_sf"/>
</dbReference>
<dbReference type="GO" id="GO:0005737">
    <property type="term" value="C:cytoplasm"/>
    <property type="evidence" value="ECO:0007669"/>
    <property type="project" value="TreeGrafter"/>
</dbReference>
<evidence type="ECO:0000256" key="15">
    <source>
        <dbReference type="ARBA" id="ARBA00034617"/>
    </source>
</evidence>
<gene>
    <name evidence="21" type="ordered locus">Msil_0015</name>
</gene>
<dbReference type="eggNOG" id="COG0514">
    <property type="taxonomic scope" value="Bacteria"/>
</dbReference>
<comment type="cofactor">
    <cofactor evidence="2">
        <name>Zn(2+)</name>
        <dbReference type="ChEBI" id="CHEBI:29105"/>
    </cofactor>
</comment>
<dbReference type="RefSeq" id="WP_012589068.1">
    <property type="nucleotide sequence ID" value="NC_011666.1"/>
</dbReference>
<evidence type="ECO:0000256" key="17">
    <source>
        <dbReference type="SAM" id="MobiDB-lite"/>
    </source>
</evidence>
<dbReference type="SUPFAM" id="SSF47819">
    <property type="entry name" value="HRDC-like"/>
    <property type="match status" value="1"/>
</dbReference>
<dbReference type="CDD" id="cd17920">
    <property type="entry name" value="DEXHc_RecQ"/>
    <property type="match status" value="1"/>
</dbReference>
<dbReference type="CDD" id="cd18794">
    <property type="entry name" value="SF2_C_RecQ"/>
    <property type="match status" value="1"/>
</dbReference>
<reference evidence="21 22" key="1">
    <citation type="journal article" date="2010" name="J. Bacteriol.">
        <title>Complete genome sequence of the aerobic facultative methanotroph Methylocella silvestris BL2.</title>
        <authorList>
            <person name="Chen Y."/>
            <person name="Crombie A."/>
            <person name="Rahman M.T."/>
            <person name="Dedysh S.N."/>
            <person name="Liesack W."/>
            <person name="Stott M.B."/>
            <person name="Alam M."/>
            <person name="Theisen A.R."/>
            <person name="Murrell J.C."/>
            <person name="Dunfield P.F."/>
        </authorList>
    </citation>
    <scope>NUCLEOTIDE SEQUENCE [LARGE SCALE GENOMIC DNA]</scope>
    <source>
        <strain evidence="22">DSM 15510 / CIP 108128 / LMG 27833 / NCIMB 13906 / BL2</strain>
    </source>
</reference>
<keyword evidence="4" id="KW-0479">Metal-binding</keyword>
<dbReference type="InterPro" id="IPR006293">
    <property type="entry name" value="DNA_helicase_ATP-dep_RecQ_bac"/>
</dbReference>
<dbReference type="PROSITE" id="PS51192">
    <property type="entry name" value="HELICASE_ATP_BIND_1"/>
    <property type="match status" value="1"/>
</dbReference>
<evidence type="ECO:0000256" key="12">
    <source>
        <dbReference type="ARBA" id="ARBA00023172"/>
    </source>
</evidence>
<keyword evidence="10" id="KW-0067">ATP-binding</keyword>
<dbReference type="InterPro" id="IPR018982">
    <property type="entry name" value="RQC_domain"/>
</dbReference>
<dbReference type="GO" id="GO:0006281">
    <property type="term" value="P:DNA repair"/>
    <property type="evidence" value="ECO:0007669"/>
    <property type="project" value="UniProtKB-KW"/>
</dbReference>
<keyword evidence="9" id="KW-0862">Zinc</keyword>
<dbReference type="PANTHER" id="PTHR13710:SF105">
    <property type="entry name" value="ATP-DEPENDENT DNA HELICASE Q1"/>
    <property type="match status" value="1"/>
</dbReference>